<evidence type="ECO:0000256" key="1">
    <source>
        <dbReference type="SAM" id="Phobius"/>
    </source>
</evidence>
<organism evidence="3 4">
    <name type="scientific">Passalora fulva</name>
    <name type="common">Tomato leaf mold</name>
    <name type="synonym">Cladosporium fulvum</name>
    <dbReference type="NCBI Taxonomy" id="5499"/>
    <lineage>
        <taxon>Eukaryota</taxon>
        <taxon>Fungi</taxon>
        <taxon>Dikarya</taxon>
        <taxon>Ascomycota</taxon>
        <taxon>Pezizomycotina</taxon>
        <taxon>Dothideomycetes</taxon>
        <taxon>Dothideomycetidae</taxon>
        <taxon>Mycosphaerellales</taxon>
        <taxon>Mycosphaerellaceae</taxon>
        <taxon>Fulvia</taxon>
    </lineage>
</organism>
<feature type="transmembrane region" description="Helical" evidence="1">
    <location>
        <begin position="175"/>
        <end position="200"/>
    </location>
</feature>
<dbReference type="RefSeq" id="XP_047758923.1">
    <property type="nucleotide sequence ID" value="XM_047902527.1"/>
</dbReference>
<keyword evidence="2" id="KW-0732">Signal</keyword>
<keyword evidence="1" id="KW-1133">Transmembrane helix</keyword>
<dbReference type="Proteomes" id="UP000756132">
    <property type="component" value="Chromosome 2"/>
</dbReference>
<dbReference type="KEGG" id="ffu:CLAFUR5_03379"/>
<keyword evidence="1" id="KW-0472">Membrane</keyword>
<feature type="signal peptide" evidence="2">
    <location>
        <begin position="1"/>
        <end position="24"/>
    </location>
</feature>
<gene>
    <name evidence="3" type="ORF">CLAFUR5_03379</name>
</gene>
<keyword evidence="4" id="KW-1185">Reference proteome</keyword>
<reference evidence="3" key="2">
    <citation type="journal article" date="2022" name="Microb. Genom.">
        <title>A chromosome-scale genome assembly of the tomato pathogen Cladosporium fulvum reveals a compartmentalized genome architecture and the presence of a dispensable chromosome.</title>
        <authorList>
            <person name="Zaccaron A.Z."/>
            <person name="Chen L.H."/>
            <person name="Samaras A."/>
            <person name="Stergiopoulos I."/>
        </authorList>
    </citation>
    <scope>NUCLEOTIDE SEQUENCE</scope>
    <source>
        <strain evidence="3">Race5_Kim</strain>
    </source>
</reference>
<name>A0A9Q8LBU1_PASFU</name>
<evidence type="ECO:0000313" key="4">
    <source>
        <dbReference type="Proteomes" id="UP000756132"/>
    </source>
</evidence>
<evidence type="ECO:0000313" key="3">
    <source>
        <dbReference type="EMBL" id="UJO14557.1"/>
    </source>
</evidence>
<dbReference type="EMBL" id="CP090164">
    <property type="protein sequence ID" value="UJO14557.1"/>
    <property type="molecule type" value="Genomic_DNA"/>
</dbReference>
<accession>A0A9Q8LBU1</accession>
<reference evidence="3" key="1">
    <citation type="submission" date="2021-12" db="EMBL/GenBank/DDBJ databases">
        <authorList>
            <person name="Zaccaron A."/>
            <person name="Stergiopoulos I."/>
        </authorList>
    </citation>
    <scope>NUCLEOTIDE SEQUENCE</scope>
    <source>
        <strain evidence="3">Race5_Kim</strain>
    </source>
</reference>
<keyword evidence="1" id="KW-0812">Transmembrane</keyword>
<proteinExistence type="predicted"/>
<evidence type="ECO:0000256" key="2">
    <source>
        <dbReference type="SAM" id="SignalP"/>
    </source>
</evidence>
<feature type="chain" id="PRO_5040514906" evidence="2">
    <location>
        <begin position="25"/>
        <end position="284"/>
    </location>
</feature>
<dbReference type="AlphaFoldDB" id="A0A9Q8LBU1"/>
<protein>
    <submittedName>
        <fullName evidence="3">Uncharacterized protein</fullName>
    </submittedName>
</protein>
<sequence>MVLLPSSPRLTLLLLATALRLVAAQQCYYPDGTAAIDVPCNSSAPASACCTSYGFCLSNGLCLDNGILSRGSCTDKNWDDPACAQYCKNDNPSGGQYLMACSNEKFTCGFFPENCGVNSSLFAISNAGSLILRSSQLTSAMEAGGIDRDLLQQANATNPTANATPAALPVADGGYTVGAMAGVGVGVGVPLLIAVVFLAYMVMRERRKYRAVSDTLNTMQAQMNQPTSSWSAYTGTAAAPKRVSRPGAAELPSNVLQELESPVATRDNMDVKPYENDMAKTGAL</sequence>
<dbReference type="OrthoDB" id="5215637at2759"/>
<dbReference type="GeneID" id="71983257"/>